<accession>A0A9Q1DN11</accession>
<dbReference type="AlphaFoldDB" id="A0A9Q1DN11"/>
<proteinExistence type="predicted"/>
<sequence length="124" mass="13769">MSIRYANTTIDFGLPVRLVLAQPPWCRCAQSRSLCRSARGSVACTRSPPDVVVDAARIPALLRASQEPRSEDERSHIRASTAQHLTAWQGTSVSLSYPDNTQPTPVLIAAAEWRIQKKRTTNKR</sequence>
<reference evidence="1" key="1">
    <citation type="journal article" date="2023" name="Science">
        <title>Genome structures resolve the early diversification of teleost fishes.</title>
        <authorList>
            <person name="Parey E."/>
            <person name="Louis A."/>
            <person name="Montfort J."/>
            <person name="Bouchez O."/>
            <person name="Roques C."/>
            <person name="Iampietro C."/>
            <person name="Lluch J."/>
            <person name="Castinel A."/>
            <person name="Donnadieu C."/>
            <person name="Desvignes T."/>
            <person name="Floi Bucao C."/>
            <person name="Jouanno E."/>
            <person name="Wen M."/>
            <person name="Mejri S."/>
            <person name="Dirks R."/>
            <person name="Jansen H."/>
            <person name="Henkel C."/>
            <person name="Chen W.J."/>
            <person name="Zahm M."/>
            <person name="Cabau C."/>
            <person name="Klopp C."/>
            <person name="Thompson A.W."/>
            <person name="Robinson-Rechavi M."/>
            <person name="Braasch I."/>
            <person name="Lecointre G."/>
            <person name="Bobe J."/>
            <person name="Postlethwait J.H."/>
            <person name="Berthelot C."/>
            <person name="Roest Crollius H."/>
            <person name="Guiguen Y."/>
        </authorList>
    </citation>
    <scope>NUCLEOTIDE SEQUENCE</scope>
    <source>
        <strain evidence="1">Concon-B</strain>
    </source>
</reference>
<evidence type="ECO:0000313" key="1">
    <source>
        <dbReference type="EMBL" id="KAJ8275439.1"/>
    </source>
</evidence>
<dbReference type="EMBL" id="JAFJMO010000005">
    <property type="protein sequence ID" value="KAJ8275439.1"/>
    <property type="molecule type" value="Genomic_DNA"/>
</dbReference>
<name>A0A9Q1DN11_CONCO</name>
<protein>
    <submittedName>
        <fullName evidence="1">Uncharacterized protein</fullName>
    </submittedName>
</protein>
<gene>
    <name evidence="1" type="ORF">COCON_G00071910</name>
</gene>
<organism evidence="1 2">
    <name type="scientific">Conger conger</name>
    <name type="common">Conger eel</name>
    <name type="synonym">Muraena conger</name>
    <dbReference type="NCBI Taxonomy" id="82655"/>
    <lineage>
        <taxon>Eukaryota</taxon>
        <taxon>Metazoa</taxon>
        <taxon>Chordata</taxon>
        <taxon>Craniata</taxon>
        <taxon>Vertebrata</taxon>
        <taxon>Euteleostomi</taxon>
        <taxon>Actinopterygii</taxon>
        <taxon>Neopterygii</taxon>
        <taxon>Teleostei</taxon>
        <taxon>Anguilliformes</taxon>
        <taxon>Congridae</taxon>
        <taxon>Conger</taxon>
    </lineage>
</organism>
<keyword evidence="2" id="KW-1185">Reference proteome</keyword>
<comment type="caution">
    <text evidence="1">The sequence shown here is derived from an EMBL/GenBank/DDBJ whole genome shotgun (WGS) entry which is preliminary data.</text>
</comment>
<dbReference type="Proteomes" id="UP001152803">
    <property type="component" value="Unassembled WGS sequence"/>
</dbReference>
<evidence type="ECO:0000313" key="2">
    <source>
        <dbReference type="Proteomes" id="UP001152803"/>
    </source>
</evidence>